<dbReference type="EMBL" id="QQWG01000020">
    <property type="protein sequence ID" value="RRG19395.1"/>
    <property type="molecule type" value="Genomic_DNA"/>
</dbReference>
<comment type="caution">
    <text evidence="2">The sequence shown here is derived from an EMBL/GenBank/DDBJ whole genome shotgun (WGS) entry which is preliminary data.</text>
</comment>
<evidence type="ECO:0000313" key="1">
    <source>
        <dbReference type="EMBL" id="RRG18929.1"/>
    </source>
</evidence>
<protein>
    <submittedName>
        <fullName evidence="2">IS30 family transposase</fullName>
    </submittedName>
</protein>
<proteinExistence type="predicted"/>
<dbReference type="AlphaFoldDB" id="A0A425XXI9"/>
<reference evidence="2 4" key="1">
    <citation type="submission" date="2018-07" db="EMBL/GenBank/DDBJ databases">
        <title>Draft genome sequence of Ancylomarina sp. M1P.</title>
        <authorList>
            <person name="Yadav S."/>
            <person name="Villanueva L."/>
            <person name="Damste J.S.S."/>
        </authorList>
    </citation>
    <scope>NUCLEOTIDE SEQUENCE [LARGE SCALE GENOMIC DNA]</scope>
    <source>
        <strain evidence="2 4">M1P</strain>
    </source>
</reference>
<evidence type="ECO:0000313" key="4">
    <source>
        <dbReference type="Proteomes" id="UP000285794"/>
    </source>
</evidence>
<name>A0A425XXI9_9BACT</name>
<dbReference type="EMBL" id="QQWG01000013">
    <property type="protein sequence ID" value="RRG20363.1"/>
    <property type="molecule type" value="Genomic_DNA"/>
</dbReference>
<keyword evidence="4" id="KW-1185">Reference proteome</keyword>
<organism evidence="2 4">
    <name type="scientific">Ancylomarina euxinus</name>
    <dbReference type="NCBI Taxonomy" id="2283627"/>
    <lineage>
        <taxon>Bacteria</taxon>
        <taxon>Pseudomonadati</taxon>
        <taxon>Bacteroidota</taxon>
        <taxon>Bacteroidia</taxon>
        <taxon>Marinilabiliales</taxon>
        <taxon>Marinifilaceae</taxon>
        <taxon>Ancylomarina</taxon>
    </lineage>
</organism>
<feature type="non-terminal residue" evidence="2">
    <location>
        <position position="1"/>
    </location>
</feature>
<dbReference type="Proteomes" id="UP000285794">
    <property type="component" value="Unassembled WGS sequence"/>
</dbReference>
<dbReference type="EMBL" id="QQWG01000049">
    <property type="protein sequence ID" value="RRG18929.1"/>
    <property type="molecule type" value="Genomic_DNA"/>
</dbReference>
<accession>A0A425XXI9</accession>
<evidence type="ECO:0000313" key="2">
    <source>
        <dbReference type="EMBL" id="RRG19395.1"/>
    </source>
</evidence>
<evidence type="ECO:0000313" key="3">
    <source>
        <dbReference type="EMBL" id="RRG20363.1"/>
    </source>
</evidence>
<gene>
    <name evidence="3" type="ORF">DWB61_12500</name>
    <name evidence="2" type="ORF">DWB61_15210</name>
    <name evidence="1" type="ORF">DWB61_17710</name>
</gene>
<sequence>KVKWVQDKLNNRPRKRLNYLTPNEMYNIIVNNKIVALAA</sequence>